<dbReference type="GO" id="GO:0005509">
    <property type="term" value="F:calcium ion binding"/>
    <property type="evidence" value="ECO:0007669"/>
    <property type="project" value="InterPro"/>
</dbReference>
<dbReference type="OrthoDB" id="40902at2759"/>
<dbReference type="Gene3D" id="1.10.238.10">
    <property type="entry name" value="EF-hand"/>
    <property type="match status" value="2"/>
</dbReference>
<dbReference type="SMART" id="SM00220">
    <property type="entry name" value="S_TKc"/>
    <property type="match status" value="1"/>
</dbReference>
<dbReference type="SMART" id="SM00054">
    <property type="entry name" value="EFh"/>
    <property type="match status" value="3"/>
</dbReference>
<organism evidence="12 13">
    <name type="scientific">Halteria grandinella</name>
    <dbReference type="NCBI Taxonomy" id="5974"/>
    <lineage>
        <taxon>Eukaryota</taxon>
        <taxon>Sar</taxon>
        <taxon>Alveolata</taxon>
        <taxon>Ciliophora</taxon>
        <taxon>Intramacronucleata</taxon>
        <taxon>Spirotrichea</taxon>
        <taxon>Stichotrichia</taxon>
        <taxon>Sporadotrichida</taxon>
        <taxon>Halteriidae</taxon>
        <taxon>Halteria</taxon>
    </lineage>
</organism>
<comment type="cofactor">
    <cofactor evidence="1">
        <name>Mg(2+)</name>
        <dbReference type="ChEBI" id="CHEBI:18420"/>
    </cofactor>
</comment>
<feature type="region of interest" description="Disordered" evidence="9">
    <location>
        <begin position="368"/>
        <end position="416"/>
    </location>
</feature>
<gene>
    <name evidence="12" type="ORF">FGO68_gene9619</name>
</gene>
<dbReference type="PROSITE" id="PS50011">
    <property type="entry name" value="PROTEIN_KINASE_DOM"/>
    <property type="match status" value="1"/>
</dbReference>
<accession>A0A8J8NZJ0</accession>
<dbReference type="PROSITE" id="PS50222">
    <property type="entry name" value="EF_HAND_2"/>
    <property type="match status" value="2"/>
</dbReference>
<comment type="caution">
    <text evidence="12">The sequence shown here is derived from an EMBL/GenBank/DDBJ whole genome shotgun (WGS) entry which is preliminary data.</text>
</comment>
<keyword evidence="5" id="KW-0418">Kinase</keyword>
<evidence type="ECO:0000313" key="12">
    <source>
        <dbReference type="EMBL" id="TNV84518.1"/>
    </source>
</evidence>
<evidence type="ECO:0000256" key="1">
    <source>
        <dbReference type="ARBA" id="ARBA00001946"/>
    </source>
</evidence>
<keyword evidence="3" id="KW-0808">Transferase</keyword>
<proteinExistence type="inferred from homology"/>
<evidence type="ECO:0000256" key="6">
    <source>
        <dbReference type="ARBA" id="ARBA00022837"/>
    </source>
</evidence>
<evidence type="ECO:0000256" key="3">
    <source>
        <dbReference type="ARBA" id="ARBA00022679"/>
    </source>
</evidence>
<evidence type="ECO:0000256" key="7">
    <source>
        <dbReference type="ARBA" id="ARBA00022840"/>
    </source>
</evidence>
<evidence type="ECO:0000256" key="5">
    <source>
        <dbReference type="ARBA" id="ARBA00022777"/>
    </source>
</evidence>
<dbReference type="InterPro" id="IPR050205">
    <property type="entry name" value="CDPK_Ser/Thr_kinases"/>
</dbReference>
<dbReference type="InterPro" id="IPR018247">
    <property type="entry name" value="EF_Hand_1_Ca_BS"/>
</dbReference>
<keyword evidence="13" id="KW-1185">Reference proteome</keyword>
<evidence type="ECO:0000313" key="13">
    <source>
        <dbReference type="Proteomes" id="UP000785679"/>
    </source>
</evidence>
<protein>
    <recommendedName>
        <fullName evidence="14">Calmodulin</fullName>
    </recommendedName>
</protein>
<evidence type="ECO:0000256" key="9">
    <source>
        <dbReference type="SAM" id="MobiDB-lite"/>
    </source>
</evidence>
<dbReference type="GO" id="GO:0004674">
    <property type="term" value="F:protein serine/threonine kinase activity"/>
    <property type="evidence" value="ECO:0007669"/>
    <property type="project" value="UniProtKB-KW"/>
</dbReference>
<dbReference type="InterPro" id="IPR011992">
    <property type="entry name" value="EF-hand-dom_pair"/>
</dbReference>
<reference evidence="12" key="1">
    <citation type="submission" date="2019-06" db="EMBL/GenBank/DDBJ databases">
        <authorList>
            <person name="Zheng W."/>
        </authorList>
    </citation>
    <scope>NUCLEOTIDE SEQUENCE</scope>
    <source>
        <strain evidence="12">QDHG01</strain>
    </source>
</reference>
<comment type="similarity">
    <text evidence="8">Belongs to the protein kinase superfamily. Ser/Thr protein kinase family. CDPK subfamily.</text>
</comment>
<keyword evidence="6" id="KW-0106">Calcium</keyword>
<dbReference type="InterPro" id="IPR002048">
    <property type="entry name" value="EF_hand_dom"/>
</dbReference>
<feature type="domain" description="EF-hand" evidence="11">
    <location>
        <begin position="239"/>
        <end position="274"/>
    </location>
</feature>
<dbReference type="Gene3D" id="1.10.510.10">
    <property type="entry name" value="Transferase(Phosphotransferase) domain 1"/>
    <property type="match status" value="1"/>
</dbReference>
<dbReference type="Proteomes" id="UP000785679">
    <property type="component" value="Unassembled WGS sequence"/>
</dbReference>
<evidence type="ECO:0008006" key="14">
    <source>
        <dbReference type="Google" id="ProtNLM"/>
    </source>
</evidence>
<dbReference type="CDD" id="cd00051">
    <property type="entry name" value="EFh"/>
    <property type="match status" value="1"/>
</dbReference>
<sequence>MKFKQGQIMKQTFGTSYYVAPEVLEGHYNELCDLWSVGIVLYILLSGKPPFTGADDLEISNNVRFTEVMLHSADWRKKSRDCIDFIRRLLLRDITKRSTAEEALQHPWLKRMTLQRMKMGFSIASAGKASRNEILAALNNLRSLKASSKLQQAVLTIVATQILPKEEIDPIRRVFGMIDEDNSGIVTRGELVEMFFKYLGDSVTDIELDRMLSIVDADMSGEIGFSEFVIACIDPRKAINPEHLKALFNLFDVDRSGDLTMHEIKYAICAGRNLDDRLWLQAVNAGFDERNVGNNQNVSDASLLIAQAEAAANMKDSSFNNLSTTAAKIAEAEKPTVYTMDSKIKIKKFIEIIEKMFNIVGKKSTKRQAAGRSTIMSQSGMAGRTTTTGNGGGQTTTGGGNTDNSVTLGKTQDSRG</sequence>
<evidence type="ECO:0000256" key="4">
    <source>
        <dbReference type="ARBA" id="ARBA00022741"/>
    </source>
</evidence>
<evidence type="ECO:0000259" key="11">
    <source>
        <dbReference type="PROSITE" id="PS50222"/>
    </source>
</evidence>
<dbReference type="AlphaFoldDB" id="A0A8J8NZJ0"/>
<dbReference type="InterPro" id="IPR011009">
    <property type="entry name" value="Kinase-like_dom_sf"/>
</dbReference>
<feature type="domain" description="EF-hand" evidence="11">
    <location>
        <begin position="166"/>
        <end position="201"/>
    </location>
</feature>
<dbReference type="GO" id="GO:0005524">
    <property type="term" value="F:ATP binding"/>
    <property type="evidence" value="ECO:0007669"/>
    <property type="project" value="UniProtKB-KW"/>
</dbReference>
<feature type="domain" description="Protein kinase" evidence="10">
    <location>
        <begin position="1"/>
        <end position="109"/>
    </location>
</feature>
<dbReference type="Pfam" id="PF13499">
    <property type="entry name" value="EF-hand_7"/>
    <property type="match status" value="1"/>
</dbReference>
<keyword evidence="7" id="KW-0067">ATP-binding</keyword>
<dbReference type="Pfam" id="PF00069">
    <property type="entry name" value="Pkinase"/>
    <property type="match status" value="1"/>
</dbReference>
<keyword evidence="2" id="KW-0723">Serine/threonine-protein kinase</keyword>
<dbReference type="SUPFAM" id="SSF56112">
    <property type="entry name" value="Protein kinase-like (PK-like)"/>
    <property type="match status" value="1"/>
</dbReference>
<evidence type="ECO:0000259" key="10">
    <source>
        <dbReference type="PROSITE" id="PS50011"/>
    </source>
</evidence>
<evidence type="ECO:0000256" key="8">
    <source>
        <dbReference type="ARBA" id="ARBA00024334"/>
    </source>
</evidence>
<dbReference type="PANTHER" id="PTHR24349">
    <property type="entry name" value="SERINE/THREONINE-PROTEIN KINASE"/>
    <property type="match status" value="1"/>
</dbReference>
<dbReference type="SUPFAM" id="SSF47473">
    <property type="entry name" value="EF-hand"/>
    <property type="match status" value="1"/>
</dbReference>
<name>A0A8J8NZJ0_HALGN</name>
<dbReference type="Pfam" id="PF13202">
    <property type="entry name" value="EF-hand_5"/>
    <property type="match status" value="1"/>
</dbReference>
<dbReference type="EMBL" id="RRYP01002689">
    <property type="protein sequence ID" value="TNV84518.1"/>
    <property type="molecule type" value="Genomic_DNA"/>
</dbReference>
<feature type="compositionally biased region" description="Gly residues" evidence="9">
    <location>
        <begin position="389"/>
        <end position="401"/>
    </location>
</feature>
<evidence type="ECO:0000256" key="2">
    <source>
        <dbReference type="ARBA" id="ARBA00022527"/>
    </source>
</evidence>
<keyword evidence="4" id="KW-0547">Nucleotide-binding</keyword>
<dbReference type="InterPro" id="IPR000719">
    <property type="entry name" value="Prot_kinase_dom"/>
</dbReference>
<dbReference type="PROSITE" id="PS00018">
    <property type="entry name" value="EF_HAND_1"/>
    <property type="match status" value="3"/>
</dbReference>
<feature type="compositionally biased region" description="Polar residues" evidence="9">
    <location>
        <begin position="403"/>
        <end position="416"/>
    </location>
</feature>